<keyword evidence="17" id="KW-0812">Transmembrane</keyword>
<evidence type="ECO:0000256" key="4">
    <source>
        <dbReference type="ARBA" id="ARBA00013040"/>
    </source>
</evidence>
<keyword evidence="16" id="KW-1015">Disulfide bond</keyword>
<evidence type="ECO:0000256" key="12">
    <source>
        <dbReference type="ARBA" id="ARBA00043668"/>
    </source>
</evidence>
<dbReference type="RefSeq" id="XP_008861007.1">
    <property type="nucleotide sequence ID" value="XM_008862785.1"/>
</dbReference>
<evidence type="ECO:0000256" key="2">
    <source>
        <dbReference type="ARBA" id="ARBA00008422"/>
    </source>
</evidence>
<dbReference type="AlphaFoldDB" id="A0A024USU4"/>
<organism evidence="18">
    <name type="scientific">Aphanomyces invadans</name>
    <dbReference type="NCBI Taxonomy" id="157072"/>
    <lineage>
        <taxon>Eukaryota</taxon>
        <taxon>Sar</taxon>
        <taxon>Stramenopiles</taxon>
        <taxon>Oomycota</taxon>
        <taxon>Saprolegniomycetes</taxon>
        <taxon>Saprolegniales</taxon>
        <taxon>Verrucalvaceae</taxon>
        <taxon>Aphanomyces</taxon>
    </lineage>
</organism>
<feature type="disulfide bond" evidence="16">
    <location>
        <begin position="82"/>
        <end position="404"/>
    </location>
</feature>
<dbReference type="OrthoDB" id="6509975at2759"/>
<dbReference type="InterPro" id="IPR029033">
    <property type="entry name" value="His_PPase_superfam"/>
</dbReference>
<evidence type="ECO:0000256" key="14">
    <source>
        <dbReference type="ARBA" id="ARBA00043691"/>
    </source>
</evidence>
<keyword evidence="7" id="KW-0732">Signal</keyword>
<comment type="catalytic activity">
    <reaction evidence="15">
        <text>(2R)-2,3-bisphosphoglycerate + H2O = (2R)-2-phosphoglycerate + phosphate</text>
        <dbReference type="Rhea" id="RHEA:27381"/>
        <dbReference type="ChEBI" id="CHEBI:15377"/>
        <dbReference type="ChEBI" id="CHEBI:43474"/>
        <dbReference type="ChEBI" id="CHEBI:58248"/>
        <dbReference type="ChEBI" id="CHEBI:58289"/>
        <dbReference type="EC" id="3.1.3.80"/>
    </reaction>
    <physiologicalReaction direction="left-to-right" evidence="15">
        <dbReference type="Rhea" id="RHEA:27382"/>
    </physiologicalReaction>
</comment>
<dbReference type="Pfam" id="PF00328">
    <property type="entry name" value="His_Phos_2"/>
    <property type="match status" value="1"/>
</dbReference>
<dbReference type="VEuPathDB" id="FungiDB:H310_00136"/>
<comment type="similarity">
    <text evidence="2">Belongs to the histidine acid phosphatase family. MINPP1 subfamily.</text>
</comment>
<feature type="transmembrane region" description="Helical" evidence="17">
    <location>
        <begin position="21"/>
        <end position="39"/>
    </location>
</feature>
<comment type="catalytic activity">
    <reaction evidence="12">
        <text>1D-myo-inositol 1,2,5,6-tetrakisphosphate + H2O = 1D-myo-inositol 1,2,6-trisphosphate + phosphate</text>
        <dbReference type="Rhea" id="RHEA:77119"/>
        <dbReference type="ChEBI" id="CHEBI:15377"/>
        <dbReference type="ChEBI" id="CHEBI:43474"/>
        <dbReference type="ChEBI" id="CHEBI:195535"/>
        <dbReference type="ChEBI" id="CHEBI:195537"/>
        <dbReference type="EC" id="3.1.3.62"/>
    </reaction>
    <physiologicalReaction direction="left-to-right" evidence="12">
        <dbReference type="Rhea" id="RHEA:77120"/>
    </physiologicalReaction>
</comment>
<dbReference type="InterPro" id="IPR000560">
    <property type="entry name" value="His_Pase_clade-2"/>
</dbReference>
<evidence type="ECO:0000256" key="8">
    <source>
        <dbReference type="ARBA" id="ARBA00022801"/>
    </source>
</evidence>
<accession>A0A024USU4</accession>
<keyword evidence="8" id="KW-0378">Hydrolase</keyword>
<evidence type="ECO:0000256" key="6">
    <source>
        <dbReference type="ARBA" id="ARBA00022475"/>
    </source>
</evidence>
<evidence type="ECO:0000256" key="11">
    <source>
        <dbReference type="ARBA" id="ARBA00031642"/>
    </source>
</evidence>
<evidence type="ECO:0000256" key="3">
    <source>
        <dbReference type="ARBA" id="ARBA00012976"/>
    </source>
</evidence>
<evidence type="ECO:0000256" key="9">
    <source>
        <dbReference type="ARBA" id="ARBA00023136"/>
    </source>
</evidence>
<comment type="catalytic activity">
    <reaction evidence="13">
        <text>1D-myo-inositol 1,2,4,5,6-pentakisphosphate + H2O = 1D-myo-inositol 1,2,5,6-tetrakisphosphate + phosphate</text>
        <dbReference type="Rhea" id="RHEA:77115"/>
        <dbReference type="ChEBI" id="CHEBI:15377"/>
        <dbReference type="ChEBI" id="CHEBI:43474"/>
        <dbReference type="ChEBI" id="CHEBI:57798"/>
        <dbReference type="ChEBI" id="CHEBI:195535"/>
        <dbReference type="EC" id="3.1.3.62"/>
    </reaction>
    <physiologicalReaction direction="left-to-right" evidence="13">
        <dbReference type="Rhea" id="RHEA:77116"/>
    </physiologicalReaction>
</comment>
<dbReference type="PROSITE" id="PS00616">
    <property type="entry name" value="HIS_ACID_PHOSPHAT_1"/>
    <property type="match status" value="1"/>
</dbReference>
<dbReference type="PIRSF" id="PIRSF000894">
    <property type="entry name" value="Acid_phosphatase"/>
    <property type="match status" value="1"/>
</dbReference>
<evidence type="ECO:0000256" key="5">
    <source>
        <dbReference type="ARBA" id="ARBA00018097"/>
    </source>
</evidence>
<feature type="disulfide bond" evidence="16">
    <location>
        <begin position="430"/>
        <end position="434"/>
    </location>
</feature>
<dbReference type="InterPro" id="IPR016274">
    <property type="entry name" value="Histidine_acid_Pase_euk"/>
</dbReference>
<dbReference type="STRING" id="157072.A0A024USU4"/>
<dbReference type="GO" id="GO:0005886">
    <property type="term" value="C:plasma membrane"/>
    <property type="evidence" value="ECO:0007669"/>
    <property type="project" value="UniProtKB-SubCell"/>
</dbReference>
<keyword evidence="10" id="KW-0325">Glycoprotein</keyword>
<name>A0A024USU4_9STRA</name>
<dbReference type="GO" id="GO:0052745">
    <property type="term" value="F:inositol phosphate phosphatase activity"/>
    <property type="evidence" value="ECO:0007669"/>
    <property type="project" value="TreeGrafter"/>
</dbReference>
<sequence>MAHSYQAIDSHRSVHFSLVKRMLLTAATLTLVLLVSWVVPHLQTADTSPYERIFPLSTKTPYAMSGLAHERPPDPDDDWSTCSLVQINAVYRHGTRYPMRREYAKMHSTLLDLQTRYMGSIPPWLQAYTFGYPEESSELLAPAGRLEMEGLGRRARALADQYNLTSKYSREAFVFEHTRVQRTLESATAFADSYFADTAPNVTFMCRPQGQDITLRFFDNCPKYKAWVRKSTNMTIQTKAFEESSRAIAMVGRLRDAGLHLPSGAALTWQELNAIYTACAYDVALFNQSRTWCSLFSTQDLLLLDFYSDLKKFYQCGPGFNISVAIAAPLLSDMLATIKASHLTGYFRFAHAETVLPLACLLGLCLSPSPLTASWTETEINGRHFKVSGLSPFAGNLAFHVYTCGGNARDRGDVRIKVLVNEVEVPLPFCNGYCTVEDLEVHFQTALRFDFKAECEL</sequence>
<dbReference type="EC" id="3.1.3.80" evidence="3"/>
<comment type="subcellular location">
    <subcellularLocation>
        <location evidence="1">Cell membrane</location>
    </subcellularLocation>
</comment>
<keyword evidence="17" id="KW-1133">Transmembrane helix</keyword>
<evidence type="ECO:0000256" key="17">
    <source>
        <dbReference type="SAM" id="Phobius"/>
    </source>
</evidence>
<reference evidence="18" key="1">
    <citation type="submission" date="2013-12" db="EMBL/GenBank/DDBJ databases">
        <title>The Genome Sequence of Aphanomyces invadans NJM9701.</title>
        <authorList>
            <consortium name="The Broad Institute Genomics Platform"/>
            <person name="Russ C."/>
            <person name="Tyler B."/>
            <person name="van West P."/>
            <person name="Dieguez-Uribeondo J."/>
            <person name="Young S.K."/>
            <person name="Zeng Q."/>
            <person name="Gargeya S."/>
            <person name="Fitzgerald M."/>
            <person name="Abouelleil A."/>
            <person name="Alvarado L."/>
            <person name="Chapman S.B."/>
            <person name="Gainer-Dewar J."/>
            <person name="Goldberg J."/>
            <person name="Griggs A."/>
            <person name="Gujja S."/>
            <person name="Hansen M."/>
            <person name="Howarth C."/>
            <person name="Imamovic A."/>
            <person name="Ireland A."/>
            <person name="Larimer J."/>
            <person name="McCowan C."/>
            <person name="Murphy C."/>
            <person name="Pearson M."/>
            <person name="Poon T.W."/>
            <person name="Priest M."/>
            <person name="Roberts A."/>
            <person name="Saif S."/>
            <person name="Shea T."/>
            <person name="Sykes S."/>
            <person name="Wortman J."/>
            <person name="Nusbaum C."/>
            <person name="Birren B."/>
        </authorList>
    </citation>
    <scope>NUCLEOTIDE SEQUENCE [LARGE SCALE GENOMIC DNA]</scope>
    <source>
        <strain evidence="18">NJM9701</strain>
    </source>
</reference>
<evidence type="ECO:0000256" key="16">
    <source>
        <dbReference type="PIRSR" id="PIRSR000894-2"/>
    </source>
</evidence>
<dbReference type="PANTHER" id="PTHR20963">
    <property type="entry name" value="MULTIPLE INOSITOL POLYPHOSPHATE PHOSPHATASE-RELATED"/>
    <property type="match status" value="1"/>
</dbReference>
<protein>
    <recommendedName>
        <fullName evidence="5">Multiple inositol polyphosphate phosphatase 1</fullName>
        <ecNumber evidence="4">3.1.3.62</ecNumber>
        <ecNumber evidence="3">3.1.3.80</ecNumber>
    </recommendedName>
    <alternativeName>
        <fullName evidence="11">2,3-bisphosphoglycerate 3-phosphatase</fullName>
    </alternativeName>
</protein>
<dbReference type="GeneID" id="20077186"/>
<dbReference type="CDD" id="cd07061">
    <property type="entry name" value="HP_HAP_like"/>
    <property type="match status" value="1"/>
</dbReference>
<dbReference type="Gene3D" id="3.40.50.1240">
    <property type="entry name" value="Phosphoglycerate mutase-like"/>
    <property type="match status" value="1"/>
</dbReference>
<gene>
    <name evidence="18" type="ORF">H310_00136</name>
</gene>
<evidence type="ECO:0000256" key="15">
    <source>
        <dbReference type="ARBA" id="ARBA00043832"/>
    </source>
</evidence>
<evidence type="ECO:0000256" key="13">
    <source>
        <dbReference type="ARBA" id="ARBA00043671"/>
    </source>
</evidence>
<feature type="disulfide bond" evidence="16">
    <location>
        <begin position="279"/>
        <end position="293"/>
    </location>
</feature>
<evidence type="ECO:0000256" key="10">
    <source>
        <dbReference type="ARBA" id="ARBA00023180"/>
    </source>
</evidence>
<dbReference type="eggNOG" id="KOG1382">
    <property type="taxonomic scope" value="Eukaryota"/>
</dbReference>
<dbReference type="PANTHER" id="PTHR20963:SF8">
    <property type="entry name" value="MULTIPLE INOSITOL POLYPHOSPHATE PHOSPHATASE 1"/>
    <property type="match status" value="1"/>
</dbReference>
<dbReference type="SUPFAM" id="SSF53254">
    <property type="entry name" value="Phosphoglycerate mutase-like"/>
    <property type="match status" value="1"/>
</dbReference>
<comment type="catalytic activity">
    <reaction evidence="14">
        <text>1D-myo-inositol hexakisphosphate + H2O = 1D-myo-inositol 1,2,4,5,6-pentakisphosphate + phosphate</text>
        <dbReference type="Rhea" id="RHEA:16989"/>
        <dbReference type="ChEBI" id="CHEBI:15377"/>
        <dbReference type="ChEBI" id="CHEBI:43474"/>
        <dbReference type="ChEBI" id="CHEBI:57798"/>
        <dbReference type="ChEBI" id="CHEBI:58130"/>
        <dbReference type="EC" id="3.1.3.62"/>
    </reaction>
    <physiologicalReaction direction="left-to-right" evidence="14">
        <dbReference type="Rhea" id="RHEA:16990"/>
    </physiologicalReaction>
</comment>
<evidence type="ECO:0000256" key="7">
    <source>
        <dbReference type="ARBA" id="ARBA00022729"/>
    </source>
</evidence>
<evidence type="ECO:0000313" key="18">
    <source>
        <dbReference type="EMBL" id="ETW09596.1"/>
    </source>
</evidence>
<keyword evidence="6" id="KW-1003">Cell membrane</keyword>
<proteinExistence type="inferred from homology"/>
<dbReference type="EC" id="3.1.3.62" evidence="4"/>
<dbReference type="InterPro" id="IPR033379">
    <property type="entry name" value="Acid_Pase_AS"/>
</dbReference>
<evidence type="ECO:0000256" key="1">
    <source>
        <dbReference type="ARBA" id="ARBA00004236"/>
    </source>
</evidence>
<dbReference type="GO" id="GO:0034417">
    <property type="term" value="F:bisphosphoglycerate 3-phosphatase activity"/>
    <property type="evidence" value="ECO:0007669"/>
    <property type="project" value="UniProtKB-EC"/>
</dbReference>
<dbReference type="GO" id="GO:0003993">
    <property type="term" value="F:acid phosphatase activity"/>
    <property type="evidence" value="ECO:0007669"/>
    <property type="project" value="TreeGrafter"/>
</dbReference>
<keyword evidence="9 17" id="KW-0472">Membrane</keyword>
<dbReference type="EMBL" id="KI913952">
    <property type="protein sequence ID" value="ETW09596.1"/>
    <property type="molecule type" value="Genomic_DNA"/>
</dbReference>